<keyword evidence="1" id="KW-0472">Membrane</keyword>
<proteinExistence type="predicted"/>
<dbReference type="AlphaFoldDB" id="A0A0L8HJQ2"/>
<gene>
    <name evidence="2" type="ORF">OCBIM_22012991mg</name>
</gene>
<dbReference type="InterPro" id="IPR036291">
    <property type="entry name" value="NAD(P)-bd_dom_sf"/>
</dbReference>
<dbReference type="Gene3D" id="3.40.50.720">
    <property type="entry name" value="NAD(P)-binding Rossmann-like Domain"/>
    <property type="match status" value="1"/>
</dbReference>
<keyword evidence="1" id="KW-1133">Transmembrane helix</keyword>
<evidence type="ECO:0000256" key="1">
    <source>
        <dbReference type="SAM" id="Phobius"/>
    </source>
</evidence>
<reference evidence="2" key="1">
    <citation type="submission" date="2015-07" db="EMBL/GenBank/DDBJ databases">
        <title>MeaNS - Measles Nucleotide Surveillance Program.</title>
        <authorList>
            <person name="Tran T."/>
            <person name="Druce J."/>
        </authorList>
    </citation>
    <scope>NUCLEOTIDE SEQUENCE</scope>
    <source>
        <strain evidence="2">UCB-OBI-ISO-001</strain>
        <tissue evidence="2">Gonad</tissue>
    </source>
</reference>
<dbReference type="EMBL" id="KQ417969">
    <property type="protein sequence ID" value="KOF89483.1"/>
    <property type="molecule type" value="Genomic_DNA"/>
</dbReference>
<keyword evidence="1" id="KW-0812">Transmembrane</keyword>
<organism evidence="2">
    <name type="scientific">Octopus bimaculoides</name>
    <name type="common">California two-spotted octopus</name>
    <dbReference type="NCBI Taxonomy" id="37653"/>
    <lineage>
        <taxon>Eukaryota</taxon>
        <taxon>Metazoa</taxon>
        <taxon>Spiralia</taxon>
        <taxon>Lophotrochozoa</taxon>
        <taxon>Mollusca</taxon>
        <taxon>Cephalopoda</taxon>
        <taxon>Coleoidea</taxon>
        <taxon>Octopodiformes</taxon>
        <taxon>Octopoda</taxon>
        <taxon>Incirrata</taxon>
        <taxon>Octopodidae</taxon>
        <taxon>Octopus</taxon>
    </lineage>
</organism>
<protein>
    <submittedName>
        <fullName evidence="2">Uncharacterized protein</fullName>
    </submittedName>
</protein>
<feature type="transmembrane region" description="Helical" evidence="1">
    <location>
        <begin position="100"/>
        <end position="124"/>
    </location>
</feature>
<dbReference type="OrthoDB" id="6251714at2759"/>
<dbReference type="SUPFAM" id="SSF51735">
    <property type="entry name" value="NAD(P)-binding Rossmann-fold domains"/>
    <property type="match status" value="1"/>
</dbReference>
<name>A0A0L8HJQ2_OCTBM</name>
<evidence type="ECO:0000313" key="2">
    <source>
        <dbReference type="EMBL" id="KOF89483.1"/>
    </source>
</evidence>
<accession>A0A0L8HJQ2</accession>
<feature type="transmembrane region" description="Helical" evidence="1">
    <location>
        <begin position="30"/>
        <end position="53"/>
    </location>
</feature>
<sequence>MPSKKPKRGSLPPEDENHMQQSFLTKVINIFHFILFVCYGLLSTACSALKGYWRIIQPQKKKDISQEIILVTGGGRGLGRRLALEFAKHSPKQGKQTLRLLHRVIPVSWTVVITVVLSLSFHLYVASMYFTSVHFISLNFLCVFVPHLVGGFSVAILPQAF</sequence>
<feature type="transmembrane region" description="Helical" evidence="1">
    <location>
        <begin position="136"/>
        <end position="157"/>
    </location>
</feature>